<name>A0A7S2WB08_9STRA</name>
<reference evidence="1" key="1">
    <citation type="submission" date="2021-01" db="EMBL/GenBank/DDBJ databases">
        <authorList>
            <person name="Corre E."/>
            <person name="Pelletier E."/>
            <person name="Niang G."/>
            <person name="Scheremetjew M."/>
            <person name="Finn R."/>
            <person name="Kale V."/>
            <person name="Holt S."/>
            <person name="Cochrane G."/>
            <person name="Meng A."/>
            <person name="Brown T."/>
            <person name="Cohen L."/>
        </authorList>
    </citation>
    <scope>NUCLEOTIDE SEQUENCE</scope>
    <source>
        <strain evidence="1">NY070348D</strain>
    </source>
</reference>
<protein>
    <submittedName>
        <fullName evidence="1">Uncharacterized protein</fullName>
    </submittedName>
</protein>
<gene>
    <name evidence="1" type="ORF">QSP1433_LOCUS5862</name>
</gene>
<sequence>MNRGLPMETYDYPASREWAHLLSMINEGVIRDISIECSMLLVYNFASTEETFPLIEDFESDMKRKKFVTALIGNVQLQGGGHACVFLVNKSTNLIMSGIELSLVQVAVTKHLPKCVDPMWAHNLPKAYTLMLPENFKTSCFASYINPKRRKTMQEQLAEESHNIYDSATSSESESDDEPITMEALDNLLYELEHLNFRR</sequence>
<evidence type="ECO:0000313" key="1">
    <source>
        <dbReference type="EMBL" id="CAD9677627.1"/>
    </source>
</evidence>
<dbReference type="AlphaFoldDB" id="A0A7S2WB08"/>
<organism evidence="1">
    <name type="scientific">Mucochytrium quahogii</name>
    <dbReference type="NCBI Taxonomy" id="96639"/>
    <lineage>
        <taxon>Eukaryota</taxon>
        <taxon>Sar</taxon>
        <taxon>Stramenopiles</taxon>
        <taxon>Bigyra</taxon>
        <taxon>Labyrinthulomycetes</taxon>
        <taxon>Thraustochytrida</taxon>
        <taxon>Thraustochytriidae</taxon>
        <taxon>Mucochytrium</taxon>
    </lineage>
</organism>
<proteinExistence type="predicted"/>
<dbReference type="EMBL" id="HBHK01009467">
    <property type="protein sequence ID" value="CAD9677627.1"/>
    <property type="molecule type" value="Transcribed_RNA"/>
</dbReference>
<accession>A0A7S2WB08</accession>